<protein>
    <submittedName>
        <fullName evidence="1">Uncharacterized protein</fullName>
    </submittedName>
</protein>
<dbReference type="OrthoDB" id="9134379at2"/>
<gene>
    <name evidence="1" type="ORF">GCM10011403_11360</name>
</gene>
<comment type="caution">
    <text evidence="1">The sequence shown here is derived from an EMBL/GenBank/DDBJ whole genome shotgun (WGS) entry which is preliminary data.</text>
</comment>
<reference evidence="1" key="2">
    <citation type="submission" date="2020-09" db="EMBL/GenBank/DDBJ databases">
        <authorList>
            <person name="Sun Q."/>
            <person name="Zhou Y."/>
        </authorList>
    </citation>
    <scope>NUCLEOTIDE SEQUENCE</scope>
    <source>
        <strain evidence="1">CGMCC 1.15425</strain>
    </source>
</reference>
<evidence type="ECO:0000313" key="2">
    <source>
        <dbReference type="Proteomes" id="UP000627715"/>
    </source>
</evidence>
<dbReference type="RefSeq" id="WP_068811054.1">
    <property type="nucleotide sequence ID" value="NZ_BMIY01000004.1"/>
</dbReference>
<evidence type="ECO:0000313" key="1">
    <source>
        <dbReference type="EMBL" id="GGG55956.1"/>
    </source>
</evidence>
<dbReference type="AlphaFoldDB" id="A0A917GT11"/>
<reference evidence="1" key="1">
    <citation type="journal article" date="2014" name="Int. J. Syst. Evol. Microbiol.">
        <title>Complete genome sequence of Corynebacterium casei LMG S-19264T (=DSM 44701T), isolated from a smear-ripened cheese.</title>
        <authorList>
            <consortium name="US DOE Joint Genome Institute (JGI-PGF)"/>
            <person name="Walter F."/>
            <person name="Albersmeier A."/>
            <person name="Kalinowski J."/>
            <person name="Ruckert C."/>
        </authorList>
    </citation>
    <scope>NUCLEOTIDE SEQUENCE</scope>
    <source>
        <strain evidence="1">CGMCC 1.15425</strain>
    </source>
</reference>
<proteinExistence type="predicted"/>
<name>A0A917GT11_9GAMM</name>
<organism evidence="1 2">
    <name type="scientific">Pseudohongiella nitratireducens</name>
    <dbReference type="NCBI Taxonomy" id="1768907"/>
    <lineage>
        <taxon>Bacteria</taxon>
        <taxon>Pseudomonadati</taxon>
        <taxon>Pseudomonadota</taxon>
        <taxon>Gammaproteobacteria</taxon>
        <taxon>Pseudomonadales</taxon>
        <taxon>Pseudohongiellaceae</taxon>
        <taxon>Pseudohongiella</taxon>
    </lineage>
</organism>
<sequence>MTFSDMLNDNITLLKKNGDRVDGIKASVQSKKIFINRSDVLIETGDLIQRKMSNGGEEAYEVIDPGFHEGFGGIEAHYQMTHRKLGLPEAKAAVQSITYNISGSNARVNNHSTDNSVNTFNINPDVAEHIYMLRQEVKRVLPQQDQQPALEVVDAIESQFESSTPSKAVVKTLLGALPSAGSIASIGSFLLSALGG</sequence>
<dbReference type="Proteomes" id="UP000627715">
    <property type="component" value="Unassembled WGS sequence"/>
</dbReference>
<keyword evidence="2" id="KW-1185">Reference proteome</keyword>
<accession>A0A917GT11</accession>
<dbReference type="EMBL" id="BMIY01000004">
    <property type="protein sequence ID" value="GGG55956.1"/>
    <property type="molecule type" value="Genomic_DNA"/>
</dbReference>